<evidence type="ECO:0000256" key="4">
    <source>
        <dbReference type="ARBA" id="ARBA00022723"/>
    </source>
</evidence>
<proteinExistence type="inferred from homology"/>
<dbReference type="PRINTS" id="PR00359">
    <property type="entry name" value="BP450"/>
</dbReference>
<gene>
    <name evidence="9" type="ORF">BJL86_0950</name>
</gene>
<dbReference type="GO" id="GO:0005506">
    <property type="term" value="F:iron ion binding"/>
    <property type="evidence" value="ECO:0007669"/>
    <property type="project" value="InterPro"/>
</dbReference>
<keyword evidence="6 8" id="KW-0408">Iron</keyword>
<dbReference type="GO" id="GO:0006707">
    <property type="term" value="P:cholesterol catabolic process"/>
    <property type="evidence" value="ECO:0007669"/>
    <property type="project" value="TreeGrafter"/>
</dbReference>
<keyword evidence="10" id="KW-1185">Reference proteome</keyword>
<dbReference type="PANTHER" id="PTHR46696:SF4">
    <property type="entry name" value="BIOTIN BIOSYNTHESIS CYTOCHROME P450"/>
    <property type="match status" value="1"/>
</dbReference>
<keyword evidence="3 8" id="KW-0349">Heme</keyword>
<dbReference type="EMBL" id="CP015961">
    <property type="protein sequence ID" value="ANI91743.1"/>
    <property type="molecule type" value="Genomic_DNA"/>
</dbReference>
<dbReference type="InterPro" id="IPR036396">
    <property type="entry name" value="Cyt_P450_sf"/>
</dbReference>
<name>A0A173LIL4_9ACTN</name>
<dbReference type="GO" id="GO:0036199">
    <property type="term" value="F:cholest-4-en-3-one 26-monooxygenase activity"/>
    <property type="evidence" value="ECO:0007669"/>
    <property type="project" value="TreeGrafter"/>
</dbReference>
<reference evidence="9 10" key="1">
    <citation type="submission" date="2016-06" db="EMBL/GenBank/DDBJ databases">
        <title>Complete genome sequence of a saline-alkali tolerant type strain Dietzia timorensis ID05-A0528T.</title>
        <authorList>
            <person name="Wu X."/>
        </authorList>
    </citation>
    <scope>NUCLEOTIDE SEQUENCE [LARGE SCALE GENOMIC DNA]</scope>
    <source>
        <strain evidence="9 10">ID05-A0528</strain>
    </source>
</reference>
<dbReference type="STRING" id="499555.BJL86_0950"/>
<dbReference type="Gene3D" id="1.10.630.10">
    <property type="entry name" value="Cytochrome P450"/>
    <property type="match status" value="1"/>
</dbReference>
<dbReference type="FunFam" id="1.10.630.10:FF:000018">
    <property type="entry name" value="Cytochrome P450 monooxygenase"/>
    <property type="match status" value="1"/>
</dbReference>
<evidence type="ECO:0000256" key="2">
    <source>
        <dbReference type="ARBA" id="ARBA00010617"/>
    </source>
</evidence>
<evidence type="ECO:0000256" key="3">
    <source>
        <dbReference type="ARBA" id="ARBA00022617"/>
    </source>
</evidence>
<dbReference type="OrthoDB" id="3213397at2"/>
<sequence length="424" mass="46276">MAPSTKTFDPFDPAFLRDPYPAYSVLRDSDPVHFHPADPDHDRPEFWALSRYADIVAAVREPESFSSAHGLTFYADEIAALGLAPTLVMMDPPEHSLKRRLVASGFSPRRVAQTEDTIRSFARERLAELAERARSGETVDIHSLYSATIPTFVLGFLLGIPAADRPRLDPWVSALTTIQDNGFAFGGLGTSAVSAVAEMFEYFGELIASRREDIDAGREVPDDLITGLLRAEYDGEQLSDWDVLGFCFVIVAGGNDTTGNLISHTIAQLTEHPEQRAEVAANPGLITGALMECLRRESSVQALARTTTRELSISGVRIPEGSKVMMYYGSGNRDEREFGPDAAELNIHREFTSHLAFSQGPHFCIGSHFAKLQARVALEELYAAFPAISADVGGARRIESPFTRGFRNLPAYDFAATASSTAAG</sequence>
<dbReference type="GO" id="GO:0020037">
    <property type="term" value="F:heme binding"/>
    <property type="evidence" value="ECO:0007669"/>
    <property type="project" value="InterPro"/>
</dbReference>
<dbReference type="InterPro" id="IPR002397">
    <property type="entry name" value="Cyt_P450_B"/>
</dbReference>
<dbReference type="InterPro" id="IPR017972">
    <property type="entry name" value="Cyt_P450_CS"/>
</dbReference>
<dbReference type="GO" id="GO:0008395">
    <property type="term" value="F:steroid hydroxylase activity"/>
    <property type="evidence" value="ECO:0007669"/>
    <property type="project" value="TreeGrafter"/>
</dbReference>
<organism evidence="9 10">
    <name type="scientific">Dietzia timorensis</name>
    <dbReference type="NCBI Taxonomy" id="499555"/>
    <lineage>
        <taxon>Bacteria</taxon>
        <taxon>Bacillati</taxon>
        <taxon>Actinomycetota</taxon>
        <taxon>Actinomycetes</taxon>
        <taxon>Mycobacteriales</taxon>
        <taxon>Dietziaceae</taxon>
        <taxon>Dietzia</taxon>
    </lineage>
</organism>
<accession>A0A173LIL4</accession>
<dbReference type="SUPFAM" id="SSF48264">
    <property type="entry name" value="Cytochrome P450"/>
    <property type="match status" value="1"/>
</dbReference>
<dbReference type="AlphaFoldDB" id="A0A173LIL4"/>
<dbReference type="RefSeq" id="WP_067475757.1">
    <property type="nucleotide sequence ID" value="NZ_CP015961.1"/>
</dbReference>
<comment type="similarity">
    <text evidence="2 8">Belongs to the cytochrome P450 family.</text>
</comment>
<evidence type="ECO:0000256" key="7">
    <source>
        <dbReference type="ARBA" id="ARBA00023033"/>
    </source>
</evidence>
<dbReference type="PROSITE" id="PS00086">
    <property type="entry name" value="CYTOCHROME_P450"/>
    <property type="match status" value="1"/>
</dbReference>
<evidence type="ECO:0000313" key="9">
    <source>
        <dbReference type="EMBL" id="ANI91743.1"/>
    </source>
</evidence>
<protein>
    <submittedName>
        <fullName evidence="9">Cytochrome P450</fullName>
    </submittedName>
</protein>
<dbReference type="Pfam" id="PF00067">
    <property type="entry name" value="p450"/>
    <property type="match status" value="2"/>
</dbReference>
<evidence type="ECO:0000313" key="10">
    <source>
        <dbReference type="Proteomes" id="UP000186104"/>
    </source>
</evidence>
<evidence type="ECO:0000256" key="1">
    <source>
        <dbReference type="ARBA" id="ARBA00001971"/>
    </source>
</evidence>
<keyword evidence="7 8" id="KW-0503">Monooxygenase</keyword>
<dbReference type="InterPro" id="IPR001128">
    <property type="entry name" value="Cyt_P450"/>
</dbReference>
<dbReference type="Proteomes" id="UP000186104">
    <property type="component" value="Chromosome"/>
</dbReference>
<keyword evidence="5 8" id="KW-0560">Oxidoreductase</keyword>
<evidence type="ECO:0000256" key="5">
    <source>
        <dbReference type="ARBA" id="ARBA00023002"/>
    </source>
</evidence>
<evidence type="ECO:0000256" key="8">
    <source>
        <dbReference type="RuleBase" id="RU000461"/>
    </source>
</evidence>
<dbReference type="PANTHER" id="PTHR46696">
    <property type="entry name" value="P450, PUTATIVE (EUROFUNG)-RELATED"/>
    <property type="match status" value="1"/>
</dbReference>
<keyword evidence="4 8" id="KW-0479">Metal-binding</keyword>
<evidence type="ECO:0000256" key="6">
    <source>
        <dbReference type="ARBA" id="ARBA00023004"/>
    </source>
</evidence>
<comment type="cofactor">
    <cofactor evidence="1">
        <name>heme</name>
        <dbReference type="ChEBI" id="CHEBI:30413"/>
    </cofactor>
</comment>
<dbReference type="KEGG" id="dtm:BJL86_0950"/>